<dbReference type="GO" id="GO:0042813">
    <property type="term" value="F:Wnt receptor activity"/>
    <property type="evidence" value="ECO:0007669"/>
    <property type="project" value="TreeGrafter"/>
</dbReference>
<evidence type="ECO:0000259" key="13">
    <source>
        <dbReference type="PROSITE" id="PS50261"/>
    </source>
</evidence>
<gene>
    <name evidence="14" type="ORF">BOKJ2_LOCUS2196</name>
</gene>
<feature type="signal peptide" evidence="11">
    <location>
        <begin position="1"/>
        <end position="23"/>
    </location>
</feature>
<protein>
    <submittedName>
        <fullName evidence="14">Uncharacterized protein</fullName>
    </submittedName>
</protein>
<comment type="subcellular location">
    <subcellularLocation>
        <location evidence="1">Membrane</location>
        <topology evidence="1">Multi-pass membrane protein</topology>
    </subcellularLocation>
</comment>
<feature type="disulfide bond" evidence="9">
    <location>
        <begin position="41"/>
        <end position="102"/>
    </location>
</feature>
<dbReference type="SMART" id="SM01330">
    <property type="entry name" value="Frizzled"/>
    <property type="match status" value="1"/>
</dbReference>
<dbReference type="Proteomes" id="UP000783686">
    <property type="component" value="Unassembled WGS sequence"/>
</dbReference>
<dbReference type="Pfam" id="PF01392">
    <property type="entry name" value="Fz"/>
    <property type="match status" value="1"/>
</dbReference>
<keyword evidence="8" id="KW-0675">Receptor</keyword>
<evidence type="ECO:0000256" key="3">
    <source>
        <dbReference type="ARBA" id="ARBA00022473"/>
    </source>
</evidence>
<evidence type="ECO:0000256" key="8">
    <source>
        <dbReference type="ARBA" id="ARBA00023170"/>
    </source>
</evidence>
<comment type="similarity">
    <text evidence="2">Belongs to the G-protein coupled receptor Fz/Smo family.</text>
</comment>
<feature type="transmembrane region" description="Helical" evidence="10">
    <location>
        <begin position="223"/>
        <end position="245"/>
    </location>
</feature>
<keyword evidence="11" id="KW-0732">Signal</keyword>
<keyword evidence="3" id="KW-0217">Developmental protein</keyword>
<dbReference type="GO" id="GO:0005886">
    <property type="term" value="C:plasma membrane"/>
    <property type="evidence" value="ECO:0007669"/>
    <property type="project" value="TreeGrafter"/>
</dbReference>
<feature type="transmembrane region" description="Helical" evidence="10">
    <location>
        <begin position="394"/>
        <end position="416"/>
    </location>
</feature>
<dbReference type="SMART" id="SM00063">
    <property type="entry name" value="FRI"/>
    <property type="match status" value="1"/>
</dbReference>
<dbReference type="EMBL" id="CAJFCW020000001">
    <property type="protein sequence ID" value="CAG9085932.1"/>
    <property type="molecule type" value="Genomic_DNA"/>
</dbReference>
<dbReference type="GO" id="GO:0035567">
    <property type="term" value="P:non-canonical Wnt signaling pathway"/>
    <property type="evidence" value="ECO:0007669"/>
    <property type="project" value="TreeGrafter"/>
</dbReference>
<evidence type="ECO:0000256" key="10">
    <source>
        <dbReference type="SAM" id="Phobius"/>
    </source>
</evidence>
<dbReference type="PANTHER" id="PTHR11309">
    <property type="entry name" value="FRIZZLED"/>
    <property type="match status" value="1"/>
</dbReference>
<evidence type="ECO:0000256" key="1">
    <source>
        <dbReference type="ARBA" id="ARBA00004141"/>
    </source>
</evidence>
<dbReference type="Gene3D" id="1.10.2000.10">
    <property type="entry name" value="Frizzled cysteine-rich domain"/>
    <property type="match status" value="1"/>
</dbReference>
<dbReference type="Proteomes" id="UP000614601">
    <property type="component" value="Unassembled WGS sequence"/>
</dbReference>
<sequence length="564" mass="62818">MESSDLKWILLVLVLTFNTRCFAHVRTVSDEYKPLKQSDNCVPITMDLCNDLQYNTTMFPNLLMHTTQEEANAEIKAYEMLVKVNCSKDFKLFLCTLFAPLCTQMEEPLKPCRHLCLSAKHGCEDLMKKFGYSWPEIFNCDKFPIQNGWCFGENTTINSPVSTTVGPPEKTLECPHTMRVLSKSSYNLKIANATIPQCSLPCETEDRVPIFGFSPSERGILRLTAWLSAVVCLVCTLFTVVTFLIDIERFEFPERAILYMGVCYFFVSLTYLVGTVAGGPVSCGALSTTQSPLVTQGIDNFACSAVAFINFYFSTAAAVWWFCLCFAWFLVTTLKWGEAPVGQVFGTYFSLLAWGGPAVAAIAVLVTNSVDGDMFTGLCSVGNLQPQAMLKFVAIPQAALIVSGFFLFGCGFISILRIRSYIKGQKAAPLGKFEAASGKISRLMIRITTFASLFMIASVVYCVCLFYQAVNMDSWLTSWYGTRCLHLQRGKFGFTQQRELCPINQAALTNESPDWLMFCGKYVAQLSVGVACAVWTINGKTFNSYGDFYARVFLGRSRVPTRQS</sequence>
<evidence type="ECO:0000256" key="9">
    <source>
        <dbReference type="PROSITE-ProRule" id="PRU00090"/>
    </source>
</evidence>
<dbReference type="SUPFAM" id="SSF63501">
    <property type="entry name" value="Frizzled cysteine-rich domain"/>
    <property type="match status" value="1"/>
</dbReference>
<reference evidence="14" key="1">
    <citation type="submission" date="2020-09" db="EMBL/GenBank/DDBJ databases">
        <authorList>
            <person name="Kikuchi T."/>
        </authorList>
    </citation>
    <scope>NUCLEOTIDE SEQUENCE</scope>
    <source>
        <strain evidence="14">SH1</strain>
    </source>
</reference>
<accession>A0A811JWU3</accession>
<dbReference type="Pfam" id="PF01534">
    <property type="entry name" value="Frizzled"/>
    <property type="match status" value="1"/>
</dbReference>
<dbReference type="PROSITE" id="PS50038">
    <property type="entry name" value="FZ"/>
    <property type="match status" value="1"/>
</dbReference>
<dbReference type="EMBL" id="CAJFDH010000001">
    <property type="protein sequence ID" value="CAD5207512.1"/>
    <property type="molecule type" value="Genomic_DNA"/>
</dbReference>
<dbReference type="InterPro" id="IPR020067">
    <property type="entry name" value="Frizzled_dom"/>
</dbReference>
<evidence type="ECO:0000313" key="15">
    <source>
        <dbReference type="Proteomes" id="UP000614601"/>
    </source>
</evidence>
<evidence type="ECO:0000256" key="7">
    <source>
        <dbReference type="ARBA" id="ARBA00023157"/>
    </source>
</evidence>
<name>A0A811JWU3_9BILA</name>
<dbReference type="GO" id="GO:0017147">
    <property type="term" value="F:Wnt-protein binding"/>
    <property type="evidence" value="ECO:0007669"/>
    <property type="project" value="TreeGrafter"/>
</dbReference>
<dbReference type="PROSITE" id="PS50261">
    <property type="entry name" value="G_PROTEIN_RECEP_F2_4"/>
    <property type="match status" value="1"/>
</dbReference>
<dbReference type="GO" id="GO:0060070">
    <property type="term" value="P:canonical Wnt signaling pathway"/>
    <property type="evidence" value="ECO:0007669"/>
    <property type="project" value="TreeGrafter"/>
</dbReference>
<feature type="transmembrane region" description="Helical" evidence="10">
    <location>
        <begin position="311"/>
        <end position="332"/>
    </location>
</feature>
<dbReference type="AlphaFoldDB" id="A0A811JWU3"/>
<dbReference type="InterPro" id="IPR017981">
    <property type="entry name" value="GPCR_2-like_7TM"/>
</dbReference>
<feature type="transmembrane region" description="Helical" evidence="10">
    <location>
        <begin position="447"/>
        <end position="470"/>
    </location>
</feature>
<feature type="transmembrane region" description="Helical" evidence="10">
    <location>
        <begin position="257"/>
        <end position="277"/>
    </location>
</feature>
<feature type="transmembrane region" description="Helical" evidence="10">
    <location>
        <begin position="344"/>
        <end position="366"/>
    </location>
</feature>
<evidence type="ECO:0000256" key="6">
    <source>
        <dbReference type="ARBA" id="ARBA00023136"/>
    </source>
</evidence>
<evidence type="ECO:0000256" key="4">
    <source>
        <dbReference type="ARBA" id="ARBA00022692"/>
    </source>
</evidence>
<dbReference type="PRINTS" id="PR00489">
    <property type="entry name" value="FRIZZLED"/>
</dbReference>
<evidence type="ECO:0000259" key="12">
    <source>
        <dbReference type="PROSITE" id="PS50038"/>
    </source>
</evidence>
<keyword evidence="15" id="KW-1185">Reference proteome</keyword>
<feature type="domain" description="G-protein coupled receptors family 2 profile 2" evidence="13">
    <location>
        <begin position="221"/>
        <end position="481"/>
    </location>
</feature>
<feature type="disulfide bond" evidence="9">
    <location>
        <begin position="116"/>
        <end position="140"/>
    </location>
</feature>
<feature type="disulfide bond" evidence="9">
    <location>
        <begin position="49"/>
        <end position="95"/>
    </location>
</feature>
<dbReference type="InterPro" id="IPR036790">
    <property type="entry name" value="Frizzled_dom_sf"/>
</dbReference>
<keyword evidence="5 10" id="KW-1133">Transmembrane helix</keyword>
<proteinExistence type="inferred from homology"/>
<keyword evidence="7 9" id="KW-1015">Disulfide bond</keyword>
<feature type="domain" description="FZ" evidence="12">
    <location>
        <begin position="36"/>
        <end position="153"/>
    </location>
</feature>
<organism evidence="14 15">
    <name type="scientific">Bursaphelenchus okinawaensis</name>
    <dbReference type="NCBI Taxonomy" id="465554"/>
    <lineage>
        <taxon>Eukaryota</taxon>
        <taxon>Metazoa</taxon>
        <taxon>Ecdysozoa</taxon>
        <taxon>Nematoda</taxon>
        <taxon>Chromadorea</taxon>
        <taxon>Rhabditida</taxon>
        <taxon>Tylenchina</taxon>
        <taxon>Tylenchomorpha</taxon>
        <taxon>Aphelenchoidea</taxon>
        <taxon>Aphelenchoididae</taxon>
        <taxon>Bursaphelenchus</taxon>
    </lineage>
</organism>
<keyword evidence="6 10" id="KW-0472">Membrane</keyword>
<evidence type="ECO:0000256" key="2">
    <source>
        <dbReference type="ARBA" id="ARBA00008077"/>
    </source>
</evidence>
<dbReference type="InterPro" id="IPR000539">
    <property type="entry name" value="Frizzled/Smoothened_7TM"/>
</dbReference>
<comment type="caution">
    <text evidence="9">Lacks conserved residue(s) required for the propagation of feature annotation.</text>
</comment>
<dbReference type="InterPro" id="IPR015526">
    <property type="entry name" value="Frizzled/SFRP"/>
</dbReference>
<feature type="transmembrane region" description="Helical" evidence="10">
    <location>
        <begin position="515"/>
        <end position="537"/>
    </location>
</feature>
<evidence type="ECO:0000256" key="5">
    <source>
        <dbReference type="ARBA" id="ARBA00022989"/>
    </source>
</evidence>
<dbReference type="PANTHER" id="PTHR11309:SF47">
    <property type="entry name" value="FRIZZLED"/>
    <property type="match status" value="1"/>
</dbReference>
<dbReference type="OrthoDB" id="10053709at2759"/>
<keyword evidence="4 10" id="KW-0812">Transmembrane</keyword>
<evidence type="ECO:0000313" key="14">
    <source>
        <dbReference type="EMBL" id="CAD5207512.1"/>
    </source>
</evidence>
<feature type="chain" id="PRO_5036220819" evidence="11">
    <location>
        <begin position="24"/>
        <end position="564"/>
    </location>
</feature>
<dbReference type="Gene3D" id="1.20.1070.10">
    <property type="entry name" value="Rhodopsin 7-helix transmembrane proteins"/>
    <property type="match status" value="1"/>
</dbReference>
<comment type="caution">
    <text evidence="14">The sequence shown here is derived from an EMBL/GenBank/DDBJ whole genome shotgun (WGS) entry which is preliminary data.</text>
</comment>
<evidence type="ECO:0000256" key="11">
    <source>
        <dbReference type="SAM" id="SignalP"/>
    </source>
</evidence>